<organism evidence="2 3">
    <name type="scientific">Collybia nuda</name>
    <dbReference type="NCBI Taxonomy" id="64659"/>
    <lineage>
        <taxon>Eukaryota</taxon>
        <taxon>Fungi</taxon>
        <taxon>Dikarya</taxon>
        <taxon>Basidiomycota</taxon>
        <taxon>Agaricomycotina</taxon>
        <taxon>Agaricomycetes</taxon>
        <taxon>Agaricomycetidae</taxon>
        <taxon>Agaricales</taxon>
        <taxon>Tricholomatineae</taxon>
        <taxon>Clitocybaceae</taxon>
        <taxon>Collybia</taxon>
    </lineage>
</organism>
<proteinExistence type="predicted"/>
<reference evidence="2" key="1">
    <citation type="submission" date="2020-11" db="EMBL/GenBank/DDBJ databases">
        <authorList>
            <consortium name="DOE Joint Genome Institute"/>
            <person name="Ahrendt S."/>
            <person name="Riley R."/>
            <person name="Andreopoulos W."/>
            <person name="Labutti K."/>
            <person name="Pangilinan J."/>
            <person name="Ruiz-Duenas F.J."/>
            <person name="Barrasa J.M."/>
            <person name="Sanchez-Garcia M."/>
            <person name="Camarero S."/>
            <person name="Miyauchi S."/>
            <person name="Serrano A."/>
            <person name="Linde D."/>
            <person name="Babiker R."/>
            <person name="Drula E."/>
            <person name="Ayuso-Fernandez I."/>
            <person name="Pacheco R."/>
            <person name="Padilla G."/>
            <person name="Ferreira P."/>
            <person name="Barriuso J."/>
            <person name="Kellner H."/>
            <person name="Castanera R."/>
            <person name="Alfaro M."/>
            <person name="Ramirez L."/>
            <person name="Pisabarro A.G."/>
            <person name="Kuo A."/>
            <person name="Tritt A."/>
            <person name="Lipzen A."/>
            <person name="He G."/>
            <person name="Yan M."/>
            <person name="Ng V."/>
            <person name="Cullen D."/>
            <person name="Martin F."/>
            <person name="Rosso M.-N."/>
            <person name="Henrissat B."/>
            <person name="Hibbett D."/>
            <person name="Martinez A.T."/>
            <person name="Grigoriev I.V."/>
        </authorList>
    </citation>
    <scope>NUCLEOTIDE SEQUENCE</scope>
    <source>
        <strain evidence="2">CBS 247.69</strain>
    </source>
</reference>
<comment type="caution">
    <text evidence="2">The sequence shown here is derived from an EMBL/GenBank/DDBJ whole genome shotgun (WGS) entry which is preliminary data.</text>
</comment>
<evidence type="ECO:0000313" key="3">
    <source>
        <dbReference type="Proteomes" id="UP000807353"/>
    </source>
</evidence>
<dbReference type="AlphaFoldDB" id="A0A9P5YDI0"/>
<accession>A0A9P5YDI0</accession>
<evidence type="ECO:0000256" key="1">
    <source>
        <dbReference type="SAM" id="Phobius"/>
    </source>
</evidence>
<name>A0A9P5YDI0_9AGAR</name>
<sequence length="90" mass="10238">MLIKKSQPLEEKYTDPPFSSLRVLGLQCEKCITPICIVYLYTIYKIVIFQGVIICLIIYSGFSDYNLWGNRVFSPGDCHSRIVILDASEG</sequence>
<feature type="transmembrane region" description="Helical" evidence="1">
    <location>
        <begin position="38"/>
        <end position="62"/>
    </location>
</feature>
<protein>
    <submittedName>
        <fullName evidence="2">Uncharacterized protein</fullName>
    </submittedName>
</protein>
<dbReference type="EMBL" id="MU150240">
    <property type="protein sequence ID" value="KAF9466665.1"/>
    <property type="molecule type" value="Genomic_DNA"/>
</dbReference>
<keyword evidence="1" id="KW-1133">Transmembrane helix</keyword>
<evidence type="ECO:0000313" key="2">
    <source>
        <dbReference type="EMBL" id="KAF9466665.1"/>
    </source>
</evidence>
<keyword evidence="1" id="KW-0472">Membrane</keyword>
<keyword evidence="1" id="KW-0812">Transmembrane</keyword>
<gene>
    <name evidence="2" type="ORF">BDZ94DRAFT_1250436</name>
</gene>
<dbReference type="Proteomes" id="UP000807353">
    <property type="component" value="Unassembled WGS sequence"/>
</dbReference>
<keyword evidence="3" id="KW-1185">Reference proteome</keyword>